<evidence type="ECO:0000256" key="3">
    <source>
        <dbReference type="PROSITE-ProRule" id="PRU00339"/>
    </source>
</evidence>
<dbReference type="InterPro" id="IPR011990">
    <property type="entry name" value="TPR-like_helical_dom_sf"/>
</dbReference>
<sequence length="300" mass="33842">MNLLKKLFGGNTEISERDKLREKVRNFDLLKYEGVRALKKGQSAYALECFEKALEINPELELRDYYSQALIMNNKLRPALEQLDEMSKAQPDNILIYMRMANVAYMLEDYDAMTHACIEALRIDDNNSEANYIYARACIGKNELINAIALLTKAITANEKYDSAYLLRSETLLKMGDLNSAENDAKWLAENAESNEDILLLRARIAKAKGESDIALDFYAKVIEQNPFCIDAFKERGALKLSLGDKEGAEEDMRQVLELNPKEQNGINGEFAAEGTENIQQKVEQAYRSVDPYGIGGIGL</sequence>
<dbReference type="Pfam" id="PF13432">
    <property type="entry name" value="TPR_16"/>
    <property type="match status" value="1"/>
</dbReference>
<dbReference type="PROSITE" id="PS50005">
    <property type="entry name" value="TPR"/>
    <property type="match status" value="2"/>
</dbReference>
<protein>
    <recommendedName>
        <fullName evidence="6">Tetratricopeptide repeat protein</fullName>
    </recommendedName>
</protein>
<feature type="repeat" description="TPR" evidence="3">
    <location>
        <begin position="27"/>
        <end position="60"/>
    </location>
</feature>
<accession>A0ABN6EFY0</accession>
<keyword evidence="5" id="KW-1185">Reference proteome</keyword>
<evidence type="ECO:0000256" key="1">
    <source>
        <dbReference type="ARBA" id="ARBA00022737"/>
    </source>
</evidence>
<dbReference type="PANTHER" id="PTHR44858">
    <property type="entry name" value="TETRATRICOPEPTIDE REPEAT PROTEIN 6"/>
    <property type="match status" value="1"/>
</dbReference>
<evidence type="ECO:0008006" key="6">
    <source>
        <dbReference type="Google" id="ProtNLM"/>
    </source>
</evidence>
<dbReference type="SMART" id="SM00028">
    <property type="entry name" value="TPR"/>
    <property type="match status" value="6"/>
</dbReference>
<keyword evidence="2 3" id="KW-0802">TPR repeat</keyword>
<keyword evidence="1" id="KW-0677">Repeat</keyword>
<dbReference type="Proteomes" id="UP001319045">
    <property type="component" value="Chromosome"/>
</dbReference>
<organism evidence="4 5">
    <name type="scientific">Prevotella herbatica</name>
    <dbReference type="NCBI Taxonomy" id="2801997"/>
    <lineage>
        <taxon>Bacteria</taxon>
        <taxon>Pseudomonadati</taxon>
        <taxon>Bacteroidota</taxon>
        <taxon>Bacteroidia</taxon>
        <taxon>Bacteroidales</taxon>
        <taxon>Prevotellaceae</taxon>
        <taxon>Prevotella</taxon>
    </lineage>
</organism>
<gene>
    <name evidence="4" type="ORF">prwr041_01670</name>
</gene>
<dbReference type="InterPro" id="IPR019734">
    <property type="entry name" value="TPR_rpt"/>
</dbReference>
<reference evidence="4 5" key="1">
    <citation type="journal article" date="2022" name="Int. J. Syst. Evol. Microbiol.">
        <title>Prevotella herbatica sp. nov., a plant polysaccharide-decomposing anaerobic bacterium isolated from a methanogenic reactor.</title>
        <authorList>
            <person name="Uek A."/>
            <person name="Tonouchi A."/>
            <person name="Kaku N."/>
            <person name="Ueki K."/>
        </authorList>
    </citation>
    <scope>NUCLEOTIDE SEQUENCE [LARGE SCALE GENOMIC DNA]</scope>
    <source>
        <strain evidence="4 5">WR041</strain>
    </source>
</reference>
<proteinExistence type="predicted"/>
<evidence type="ECO:0000313" key="5">
    <source>
        <dbReference type="Proteomes" id="UP001319045"/>
    </source>
</evidence>
<dbReference type="PANTHER" id="PTHR44858:SF1">
    <property type="entry name" value="UDP-N-ACETYLGLUCOSAMINE--PEPTIDE N-ACETYLGLUCOSAMINYLTRANSFERASE SPINDLY-RELATED"/>
    <property type="match status" value="1"/>
</dbReference>
<dbReference type="SUPFAM" id="SSF48452">
    <property type="entry name" value="TPR-like"/>
    <property type="match status" value="1"/>
</dbReference>
<dbReference type="InterPro" id="IPR050498">
    <property type="entry name" value="Ycf3"/>
</dbReference>
<name>A0ABN6EFY0_9BACT</name>
<dbReference type="Pfam" id="PF13181">
    <property type="entry name" value="TPR_8"/>
    <property type="match status" value="2"/>
</dbReference>
<feature type="repeat" description="TPR" evidence="3">
    <location>
        <begin position="230"/>
        <end position="263"/>
    </location>
</feature>
<dbReference type="Gene3D" id="1.25.40.10">
    <property type="entry name" value="Tetratricopeptide repeat domain"/>
    <property type="match status" value="2"/>
</dbReference>
<dbReference type="EMBL" id="AP024484">
    <property type="protein sequence ID" value="BCS84274.1"/>
    <property type="molecule type" value="Genomic_DNA"/>
</dbReference>
<evidence type="ECO:0000256" key="2">
    <source>
        <dbReference type="ARBA" id="ARBA00022803"/>
    </source>
</evidence>
<dbReference type="RefSeq" id="WP_207154460.1">
    <property type="nucleotide sequence ID" value="NZ_AP024484.1"/>
</dbReference>
<evidence type="ECO:0000313" key="4">
    <source>
        <dbReference type="EMBL" id="BCS84274.1"/>
    </source>
</evidence>